<evidence type="ECO:0000313" key="1">
    <source>
        <dbReference type="EMBL" id="QQL50366.1"/>
    </source>
</evidence>
<dbReference type="RefSeq" id="WP_157522319.1">
    <property type="nucleotide sequence ID" value="NZ_CP066775.1"/>
</dbReference>
<dbReference type="InterPro" id="IPR010287">
    <property type="entry name" value="DUF892_YciF-like"/>
</dbReference>
<dbReference type="EMBL" id="CP066775">
    <property type="protein sequence ID" value="QQL50366.1"/>
    <property type="molecule type" value="Genomic_DNA"/>
</dbReference>
<keyword evidence="2" id="KW-1185">Reference proteome</keyword>
<protein>
    <submittedName>
        <fullName evidence="1">DUF892 family protein</fullName>
    </submittedName>
</protein>
<dbReference type="SUPFAM" id="SSF47240">
    <property type="entry name" value="Ferritin-like"/>
    <property type="match status" value="1"/>
</dbReference>
<reference evidence="1 2" key="1">
    <citation type="submission" date="2020-12" db="EMBL/GenBank/DDBJ databases">
        <title>HMF7856_wgs.fasta genome submission.</title>
        <authorList>
            <person name="Kang H."/>
            <person name="Kim H."/>
            <person name="Joh K."/>
        </authorList>
    </citation>
    <scope>NUCLEOTIDE SEQUENCE [LARGE SCALE GENOMIC DNA]</scope>
    <source>
        <strain evidence="1 2">HMF7856</strain>
    </source>
</reference>
<name>A0A6I4HVN6_9SPHI</name>
<dbReference type="InterPro" id="IPR009078">
    <property type="entry name" value="Ferritin-like_SF"/>
</dbReference>
<dbReference type="Gene3D" id="1.20.1260.10">
    <property type="match status" value="1"/>
</dbReference>
<gene>
    <name evidence="1" type="ORF">GO620_002605</name>
</gene>
<evidence type="ECO:0000313" key="2">
    <source>
        <dbReference type="Proteomes" id="UP000429232"/>
    </source>
</evidence>
<sequence>MISTGTQLTDHNELKTLFLYYLNKIYDGKCYLKENLGRVKAETSLKVLELAIDELLGDVKSQLNRMDAVFAMLKSAPTKEFDAPMKTMIQNACEYRNDPKIHVVNDMDIMLHLQLVEHVNLVSYRILKKIASILEYTEIEQLMKECFDESKDDDKLFYAIAKEYLGDRT</sequence>
<dbReference type="Pfam" id="PF05974">
    <property type="entry name" value="DUF892"/>
    <property type="match status" value="1"/>
</dbReference>
<dbReference type="AlphaFoldDB" id="A0A6I4HVN6"/>
<dbReference type="PANTHER" id="PTHR30565:SF9">
    <property type="entry name" value="PROTEIN YCIF"/>
    <property type="match status" value="1"/>
</dbReference>
<dbReference type="InterPro" id="IPR012347">
    <property type="entry name" value="Ferritin-like"/>
</dbReference>
<accession>A0A6I4HVN6</accession>
<organism evidence="1 2">
    <name type="scientific">Mucilaginibacter ginkgonis</name>
    <dbReference type="NCBI Taxonomy" id="2682091"/>
    <lineage>
        <taxon>Bacteria</taxon>
        <taxon>Pseudomonadati</taxon>
        <taxon>Bacteroidota</taxon>
        <taxon>Sphingobacteriia</taxon>
        <taxon>Sphingobacteriales</taxon>
        <taxon>Sphingobacteriaceae</taxon>
        <taxon>Mucilaginibacter</taxon>
    </lineage>
</organism>
<proteinExistence type="predicted"/>
<dbReference type="PANTHER" id="PTHR30565">
    <property type="entry name" value="PROTEIN YCIF"/>
    <property type="match status" value="1"/>
</dbReference>
<dbReference type="InterPro" id="IPR047114">
    <property type="entry name" value="YciF"/>
</dbReference>
<dbReference type="Proteomes" id="UP000429232">
    <property type="component" value="Chromosome"/>
</dbReference>
<dbReference type="KEGG" id="mgik:GO620_002605"/>